<dbReference type="AlphaFoldDB" id="A0A1D8G3C2"/>
<keyword evidence="4" id="KW-1185">Reference proteome</keyword>
<dbReference type="OrthoDB" id="3868051at2"/>
<organism evidence="3 4">
    <name type="scientific">Streptomyces rubrolavendulae</name>
    <dbReference type="NCBI Taxonomy" id="285473"/>
    <lineage>
        <taxon>Bacteria</taxon>
        <taxon>Bacillati</taxon>
        <taxon>Actinomycetota</taxon>
        <taxon>Actinomycetes</taxon>
        <taxon>Kitasatosporales</taxon>
        <taxon>Streptomycetaceae</taxon>
        <taxon>Streptomyces</taxon>
    </lineage>
</organism>
<dbReference type="STRING" id="285473.A4G23_02784"/>
<evidence type="ECO:0008006" key="5">
    <source>
        <dbReference type="Google" id="ProtNLM"/>
    </source>
</evidence>
<keyword evidence="2" id="KW-0812">Transmembrane</keyword>
<accession>A0A1D8G3C2</accession>
<evidence type="ECO:0000256" key="2">
    <source>
        <dbReference type="SAM" id="Phobius"/>
    </source>
</evidence>
<dbReference type="EMBL" id="CP017316">
    <property type="protein sequence ID" value="AOT59926.1"/>
    <property type="molecule type" value="Genomic_DNA"/>
</dbReference>
<sequence>MNRAPHLLPEDRADFERLLDEALRTAVGRPDPATGGRRLDAAQLRAAALSAADLINTAAAAEYEHFVRVRYAHRSTSGVSVMASVLARPGEEAAPGAGFAVVVTVLTPILAGPAALVLLILGHTLKMLDPPPEVAGPLVTAGWVFAAVAAAGLLVAAAGLLVTAARNRPAATASREPGTGPPEEWARAREAWHRALLERGIVPFLREALTEPAGPRAASRAPVSGPPRALPPARGRDSAASAAGPDLTWRGPSTQ</sequence>
<feature type="region of interest" description="Disordered" evidence="1">
    <location>
        <begin position="212"/>
        <end position="255"/>
    </location>
</feature>
<evidence type="ECO:0000313" key="4">
    <source>
        <dbReference type="Proteomes" id="UP000095349"/>
    </source>
</evidence>
<dbReference type="RefSeq" id="WP_069977213.1">
    <property type="nucleotide sequence ID" value="NZ_CP017316.1"/>
</dbReference>
<gene>
    <name evidence="3" type="ORF">A4G23_02784</name>
</gene>
<feature type="transmembrane region" description="Helical" evidence="2">
    <location>
        <begin position="141"/>
        <end position="165"/>
    </location>
</feature>
<feature type="transmembrane region" description="Helical" evidence="2">
    <location>
        <begin position="97"/>
        <end position="121"/>
    </location>
</feature>
<reference evidence="3 4" key="1">
    <citation type="submission" date="2016-09" db="EMBL/GenBank/DDBJ databases">
        <title>Streptomyces rubrolavendulae MJM4426 Genome sequencing and assembly.</title>
        <authorList>
            <person name="Kim J.-G."/>
        </authorList>
    </citation>
    <scope>NUCLEOTIDE SEQUENCE [LARGE SCALE GENOMIC DNA]</scope>
    <source>
        <strain evidence="3 4">MJM4426</strain>
    </source>
</reference>
<evidence type="ECO:0000313" key="3">
    <source>
        <dbReference type="EMBL" id="AOT59926.1"/>
    </source>
</evidence>
<proteinExistence type="predicted"/>
<feature type="region of interest" description="Disordered" evidence="1">
    <location>
        <begin position="167"/>
        <end position="186"/>
    </location>
</feature>
<protein>
    <recommendedName>
        <fullName evidence="5">Transmembrane protein</fullName>
    </recommendedName>
</protein>
<evidence type="ECO:0000256" key="1">
    <source>
        <dbReference type="SAM" id="MobiDB-lite"/>
    </source>
</evidence>
<dbReference type="KEGG" id="srn:A4G23_02784"/>
<keyword evidence="2" id="KW-1133">Transmembrane helix</keyword>
<dbReference type="PATRIC" id="fig|285473.5.peg.2909"/>
<keyword evidence="2" id="KW-0472">Membrane</keyword>
<dbReference type="Proteomes" id="UP000095349">
    <property type="component" value="Chromosome"/>
</dbReference>
<name>A0A1D8G3C2_9ACTN</name>